<gene>
    <name evidence="5" type="ORF">Q7A36_38285</name>
</gene>
<feature type="domain" description="CBS" evidence="4">
    <location>
        <begin position="310"/>
        <end position="367"/>
    </location>
</feature>
<dbReference type="CDD" id="cd04622">
    <property type="entry name" value="CBS_pair_HRP1_like"/>
    <property type="match status" value="1"/>
</dbReference>
<evidence type="ECO:0000313" key="5">
    <source>
        <dbReference type="EMBL" id="MDO9714206.1"/>
    </source>
</evidence>
<dbReference type="Proteomes" id="UP001243009">
    <property type="component" value="Unassembled WGS sequence"/>
</dbReference>
<dbReference type="PROSITE" id="PS51371">
    <property type="entry name" value="CBS"/>
    <property type="match status" value="2"/>
</dbReference>
<evidence type="ECO:0000256" key="1">
    <source>
        <dbReference type="ARBA" id="ARBA00023122"/>
    </source>
</evidence>
<proteinExistence type="predicted"/>
<dbReference type="InterPro" id="IPR018968">
    <property type="entry name" value="Phasin"/>
</dbReference>
<feature type="compositionally biased region" description="Low complexity" evidence="3">
    <location>
        <begin position="29"/>
        <end position="40"/>
    </location>
</feature>
<feature type="domain" description="CBS" evidence="4">
    <location>
        <begin position="245"/>
        <end position="301"/>
    </location>
</feature>
<name>A0ABT9EDQ3_9PROT</name>
<keyword evidence="1 2" id="KW-0129">CBS domain</keyword>
<dbReference type="PANTHER" id="PTHR43080:SF2">
    <property type="entry name" value="CBS DOMAIN-CONTAINING PROTEIN"/>
    <property type="match status" value="1"/>
</dbReference>
<feature type="compositionally biased region" description="Polar residues" evidence="3">
    <location>
        <begin position="1"/>
        <end position="15"/>
    </location>
</feature>
<dbReference type="InterPro" id="IPR046342">
    <property type="entry name" value="CBS_dom_sf"/>
</dbReference>
<evidence type="ECO:0000256" key="2">
    <source>
        <dbReference type="PROSITE-ProRule" id="PRU00703"/>
    </source>
</evidence>
<dbReference type="EMBL" id="JAUTWS010000184">
    <property type="protein sequence ID" value="MDO9714206.1"/>
    <property type="molecule type" value="Genomic_DNA"/>
</dbReference>
<dbReference type="InterPro" id="IPR051257">
    <property type="entry name" value="Diverse_CBS-Domain"/>
</dbReference>
<dbReference type="InterPro" id="IPR000644">
    <property type="entry name" value="CBS_dom"/>
</dbReference>
<evidence type="ECO:0000313" key="6">
    <source>
        <dbReference type="Proteomes" id="UP001243009"/>
    </source>
</evidence>
<reference evidence="5 6" key="1">
    <citation type="submission" date="2023-08" db="EMBL/GenBank/DDBJ databases">
        <title>The draft genome sequence of Paracraurococcus sp. LOR1-02.</title>
        <authorList>
            <person name="Kingkaew E."/>
            <person name="Tanasupawat S."/>
        </authorList>
    </citation>
    <scope>NUCLEOTIDE SEQUENCE [LARGE SCALE GENOMIC DNA]</scope>
    <source>
        <strain evidence="5 6">LOR1-02</strain>
    </source>
</reference>
<dbReference type="RefSeq" id="WP_305109045.1">
    <property type="nucleotide sequence ID" value="NZ_JAUTWS010000184.1"/>
</dbReference>
<feature type="region of interest" description="Disordered" evidence="3">
    <location>
        <begin position="1"/>
        <end position="40"/>
    </location>
</feature>
<protein>
    <submittedName>
        <fullName evidence="5">CBS domain-containing protein</fullName>
    </submittedName>
</protein>
<dbReference type="SMART" id="SM00116">
    <property type="entry name" value="CBS"/>
    <property type="match status" value="2"/>
</dbReference>
<evidence type="ECO:0000256" key="3">
    <source>
        <dbReference type="SAM" id="MobiDB-lite"/>
    </source>
</evidence>
<organism evidence="5 6">
    <name type="scientific">Paracraurococcus lichenis</name>
    <dbReference type="NCBI Taxonomy" id="3064888"/>
    <lineage>
        <taxon>Bacteria</taxon>
        <taxon>Pseudomonadati</taxon>
        <taxon>Pseudomonadota</taxon>
        <taxon>Alphaproteobacteria</taxon>
        <taxon>Acetobacterales</taxon>
        <taxon>Roseomonadaceae</taxon>
        <taxon>Paracraurococcus</taxon>
    </lineage>
</organism>
<comment type="caution">
    <text evidence="5">The sequence shown here is derived from an EMBL/GenBank/DDBJ whole genome shotgun (WGS) entry which is preliminary data.</text>
</comment>
<sequence>MFIMADNNNTRSQQEPRGATEAVQRSTSAGAETARRGATAAEDIARQASATLRQGAAIGSEATQRGSQVTSEMIRQGGEVLGRTETTAGEVLQHGAETAAGRQRQLTETAAEQFEQVGHKLAEAMQQSAQDMRRLIALPQAAEGGLRDLQQALAGLAQGVMQTNLRAAQELFRFANPGSVIELQQRFAREYLGTLLEGGTTILQAARRTADEVLQPLERQLEQRRREQNSGQGRQQTAGRVADVMTRNVRVASPEDTVQQAARLMRDEDTGVLPVGENDRLVGMVTDRDVALRVTAEGRDPARTTVREVMTPEVRYVFDDEDLHRAADSMAEQQVRRLPVVNRAKRLVGIVSLGDMAAAGGSSRLAGRALGGVVQDGGPQNLVAAE</sequence>
<dbReference type="SUPFAM" id="SSF54631">
    <property type="entry name" value="CBS-domain pair"/>
    <property type="match status" value="1"/>
</dbReference>
<evidence type="ECO:0000259" key="4">
    <source>
        <dbReference type="PROSITE" id="PS51371"/>
    </source>
</evidence>
<dbReference type="Pfam" id="PF09361">
    <property type="entry name" value="Phasin_2"/>
    <property type="match status" value="1"/>
</dbReference>
<dbReference type="Pfam" id="PF00571">
    <property type="entry name" value="CBS"/>
    <property type="match status" value="2"/>
</dbReference>
<accession>A0ABT9EDQ3</accession>
<dbReference type="PANTHER" id="PTHR43080">
    <property type="entry name" value="CBS DOMAIN-CONTAINING PROTEIN CBSX3, MITOCHONDRIAL"/>
    <property type="match status" value="1"/>
</dbReference>
<keyword evidence="6" id="KW-1185">Reference proteome</keyword>
<dbReference type="Gene3D" id="3.10.580.10">
    <property type="entry name" value="CBS-domain"/>
    <property type="match status" value="1"/>
</dbReference>